<gene>
    <name evidence="2" type="ORF">C8D95_101319</name>
</gene>
<organism evidence="2 3">
    <name type="scientific">Silicimonas algicola</name>
    <dbReference type="NCBI Taxonomy" id="1826607"/>
    <lineage>
        <taxon>Bacteria</taxon>
        <taxon>Pseudomonadati</taxon>
        <taxon>Pseudomonadota</taxon>
        <taxon>Alphaproteobacteria</taxon>
        <taxon>Rhodobacterales</taxon>
        <taxon>Paracoccaceae</taxon>
    </lineage>
</organism>
<evidence type="ECO:0000313" key="3">
    <source>
        <dbReference type="Proteomes" id="UP000245390"/>
    </source>
</evidence>
<dbReference type="Proteomes" id="UP000245390">
    <property type="component" value="Unassembled WGS sequence"/>
</dbReference>
<keyword evidence="3" id="KW-1185">Reference proteome</keyword>
<dbReference type="PROSITE" id="PS51819">
    <property type="entry name" value="VOC"/>
    <property type="match status" value="1"/>
</dbReference>
<sequence>MTQTADNALVWGEIPVRNLDSAMAFYGSVFGFEITRDETGPNPMAMFSDGPGVVSGHLYPGTPPAPGTGPTLHLNVPDTLEAAAERCWKAGGTLKSDPISIPPGRFQYALDPDGNSIGLFERSKG</sequence>
<accession>A0A316GE42</accession>
<dbReference type="RefSeq" id="WP_109757391.1">
    <property type="nucleotide sequence ID" value="NZ_CP034588.1"/>
</dbReference>
<name>A0A316GE42_9RHOB</name>
<dbReference type="OrthoDB" id="9793039at2"/>
<dbReference type="InterPro" id="IPR037523">
    <property type="entry name" value="VOC_core"/>
</dbReference>
<dbReference type="AlphaFoldDB" id="A0A316GE42"/>
<proteinExistence type="predicted"/>
<reference evidence="2 3" key="1">
    <citation type="submission" date="2018-05" db="EMBL/GenBank/DDBJ databases">
        <title>Genomic Encyclopedia of Type Strains, Phase IV (KMG-IV): sequencing the most valuable type-strain genomes for metagenomic binning, comparative biology and taxonomic classification.</title>
        <authorList>
            <person name="Goeker M."/>
        </authorList>
    </citation>
    <scope>NUCLEOTIDE SEQUENCE [LARGE SCALE GENOMIC DNA]</scope>
    <source>
        <strain evidence="2 3">DSM 103371</strain>
    </source>
</reference>
<dbReference type="InterPro" id="IPR004360">
    <property type="entry name" value="Glyas_Fos-R_dOase_dom"/>
</dbReference>
<dbReference type="SUPFAM" id="SSF54593">
    <property type="entry name" value="Glyoxalase/Bleomycin resistance protein/Dihydroxybiphenyl dioxygenase"/>
    <property type="match status" value="1"/>
</dbReference>
<protein>
    <recommendedName>
        <fullName evidence="1">VOC domain-containing protein</fullName>
    </recommendedName>
</protein>
<dbReference type="Gene3D" id="3.10.180.10">
    <property type="entry name" value="2,3-Dihydroxybiphenyl 1,2-Dioxygenase, domain 1"/>
    <property type="match status" value="1"/>
</dbReference>
<evidence type="ECO:0000259" key="1">
    <source>
        <dbReference type="PROSITE" id="PS51819"/>
    </source>
</evidence>
<dbReference type="EMBL" id="QGGV01000001">
    <property type="protein sequence ID" value="PWK58505.1"/>
    <property type="molecule type" value="Genomic_DNA"/>
</dbReference>
<evidence type="ECO:0000313" key="2">
    <source>
        <dbReference type="EMBL" id="PWK58505.1"/>
    </source>
</evidence>
<dbReference type="PANTHER" id="PTHR33993">
    <property type="entry name" value="GLYOXALASE-RELATED"/>
    <property type="match status" value="1"/>
</dbReference>
<feature type="domain" description="VOC" evidence="1">
    <location>
        <begin position="8"/>
        <end position="122"/>
    </location>
</feature>
<comment type="caution">
    <text evidence="2">The sequence shown here is derived from an EMBL/GenBank/DDBJ whole genome shotgun (WGS) entry which is preliminary data.</text>
</comment>
<dbReference type="KEGG" id="salo:EF888_03045"/>
<dbReference type="InterPro" id="IPR052164">
    <property type="entry name" value="Anthracycline_SecMetBiosynth"/>
</dbReference>
<dbReference type="CDD" id="cd07247">
    <property type="entry name" value="SgaA_N_like"/>
    <property type="match status" value="1"/>
</dbReference>
<dbReference type="Pfam" id="PF00903">
    <property type="entry name" value="Glyoxalase"/>
    <property type="match status" value="1"/>
</dbReference>
<dbReference type="InterPro" id="IPR029068">
    <property type="entry name" value="Glyas_Bleomycin-R_OHBP_Dase"/>
</dbReference>